<evidence type="ECO:0000313" key="4">
    <source>
        <dbReference type="Proteomes" id="UP001160148"/>
    </source>
</evidence>
<organism evidence="3 4">
    <name type="scientific">Macrosiphum euphorbiae</name>
    <name type="common">potato aphid</name>
    <dbReference type="NCBI Taxonomy" id="13131"/>
    <lineage>
        <taxon>Eukaryota</taxon>
        <taxon>Metazoa</taxon>
        <taxon>Ecdysozoa</taxon>
        <taxon>Arthropoda</taxon>
        <taxon>Hexapoda</taxon>
        <taxon>Insecta</taxon>
        <taxon>Pterygota</taxon>
        <taxon>Neoptera</taxon>
        <taxon>Paraneoptera</taxon>
        <taxon>Hemiptera</taxon>
        <taxon>Sternorrhyncha</taxon>
        <taxon>Aphidomorpha</taxon>
        <taxon>Aphidoidea</taxon>
        <taxon>Aphididae</taxon>
        <taxon>Macrosiphini</taxon>
        <taxon>Macrosiphum</taxon>
    </lineage>
</organism>
<comment type="caution">
    <text evidence="3">The sequence shown here is derived from an EMBL/GenBank/DDBJ whole genome shotgun (WGS) entry which is preliminary data.</text>
</comment>
<reference evidence="3 4" key="1">
    <citation type="submission" date="2023-01" db="EMBL/GenBank/DDBJ databases">
        <authorList>
            <person name="Whitehead M."/>
        </authorList>
    </citation>
    <scope>NUCLEOTIDE SEQUENCE [LARGE SCALE GENOMIC DNA]</scope>
</reference>
<dbReference type="PANTHER" id="PTHR11579:SF9">
    <property type="entry name" value="PROTEIN-L-ISOASPARTATE O-METHYLTRANSFERASE"/>
    <property type="match status" value="1"/>
</dbReference>
<dbReference type="AlphaFoldDB" id="A0AAV0X2H6"/>
<dbReference type="GO" id="GO:0004719">
    <property type="term" value="F:protein-L-isoaspartate (D-aspartate) O-methyltransferase activity"/>
    <property type="evidence" value="ECO:0007669"/>
    <property type="project" value="InterPro"/>
</dbReference>
<evidence type="ECO:0000256" key="2">
    <source>
        <dbReference type="SAM" id="MobiDB-lite"/>
    </source>
</evidence>
<keyword evidence="4" id="KW-1185">Reference proteome</keyword>
<feature type="compositionally biased region" description="Polar residues" evidence="2">
    <location>
        <begin position="412"/>
        <end position="431"/>
    </location>
</feature>
<dbReference type="Gene3D" id="3.40.50.150">
    <property type="entry name" value="Vaccinia Virus protein VP39"/>
    <property type="match status" value="1"/>
</dbReference>
<comment type="similarity">
    <text evidence="1">Belongs to the methyltransferase superfamily. L-isoaspartyl/D-aspartyl protein methyltransferase family.</text>
</comment>
<dbReference type="InterPro" id="IPR029063">
    <property type="entry name" value="SAM-dependent_MTases_sf"/>
</dbReference>
<dbReference type="PANTHER" id="PTHR11579">
    <property type="entry name" value="PROTEIN-L-ISOASPARTATE O-METHYLTRANSFERASE"/>
    <property type="match status" value="1"/>
</dbReference>
<name>A0AAV0X2H6_9HEMI</name>
<sequence length="533" mass="59703">MGQFISTNRTVHSNDELINTLIKREYIHTINVEKVFRSVDRGLYYTNDNRLNAYRDSAWQSGDVHLSAPSVYATVLECLDLHKGHKFLNIGSGIGYFSTLAGLLLGVNGVNHGIEIHSSSIEIAYQKLEEFKKNSAAIDYFEFCEPVFIEGNACDLLSVGYYDRVYCGAGVPPAESSFMKALIKIGGVLVMPLEGFLVKVIRKGEYSWKTIEVLEVSFADLVVPEKCSMKVATFPTVEPISLQELCRSNIRASIRDCLNESHPGLQMRTKCKPTKSYDQKFFNSGDPLSEFVRIQYGANDRGMVSLRNIVDTFAGLDEAISDLGSTSGNEAIDEDNDDDNSGENDDDDDEDDVDYVEEKNTSEQCDKSLPKKTESETKRKSSEAGCSEQNKTLPEKPENTKRMRMSTSTSTVTNFLNSQSANSSSDFWETMSSDSSEPDNDEDENLDGSDSWVSSEENDHNDDDEFGGIYNSLVNGEDDYDSDTDSDVARELILYRFLSERKENELSKLLKVKIDLLPVPAMLKLFLNYNKED</sequence>
<proteinExistence type="inferred from homology"/>
<gene>
    <name evidence="3" type="ORF">MEUPH1_LOCUS17051</name>
</gene>
<dbReference type="GO" id="GO:0005737">
    <property type="term" value="C:cytoplasm"/>
    <property type="evidence" value="ECO:0007669"/>
    <property type="project" value="TreeGrafter"/>
</dbReference>
<protein>
    <submittedName>
        <fullName evidence="3">Uncharacterized protein</fullName>
    </submittedName>
</protein>
<accession>A0AAV0X2H6</accession>
<evidence type="ECO:0000256" key="1">
    <source>
        <dbReference type="ARBA" id="ARBA00005369"/>
    </source>
</evidence>
<dbReference type="EMBL" id="CARXXK010000003">
    <property type="protein sequence ID" value="CAI6361926.1"/>
    <property type="molecule type" value="Genomic_DNA"/>
</dbReference>
<feature type="compositionally biased region" description="Acidic residues" evidence="2">
    <location>
        <begin position="331"/>
        <end position="355"/>
    </location>
</feature>
<feature type="compositionally biased region" description="Basic and acidic residues" evidence="2">
    <location>
        <begin position="356"/>
        <end position="382"/>
    </location>
</feature>
<dbReference type="SUPFAM" id="SSF53335">
    <property type="entry name" value="S-adenosyl-L-methionine-dependent methyltransferases"/>
    <property type="match status" value="1"/>
</dbReference>
<dbReference type="InterPro" id="IPR000682">
    <property type="entry name" value="PCMT"/>
</dbReference>
<feature type="compositionally biased region" description="Acidic residues" evidence="2">
    <location>
        <begin position="436"/>
        <end position="447"/>
    </location>
</feature>
<dbReference type="Proteomes" id="UP001160148">
    <property type="component" value="Unassembled WGS sequence"/>
</dbReference>
<evidence type="ECO:0000313" key="3">
    <source>
        <dbReference type="EMBL" id="CAI6361926.1"/>
    </source>
</evidence>
<feature type="region of interest" description="Disordered" evidence="2">
    <location>
        <begin position="324"/>
        <end position="484"/>
    </location>
</feature>
<dbReference type="Pfam" id="PF01135">
    <property type="entry name" value="PCMT"/>
    <property type="match status" value="1"/>
</dbReference>